<evidence type="ECO:0000313" key="2">
    <source>
        <dbReference type="Proteomes" id="UP001234202"/>
    </source>
</evidence>
<comment type="caution">
    <text evidence="1">The sequence shown here is derived from an EMBL/GenBank/DDBJ whole genome shotgun (WGS) entry which is preliminary data.</text>
</comment>
<reference evidence="1" key="1">
    <citation type="submission" date="2023-04" db="EMBL/GenBank/DDBJ databases">
        <title>Draft Genome sequencing of Naganishia species isolated from polar environments using Oxford Nanopore Technology.</title>
        <authorList>
            <person name="Leo P."/>
            <person name="Venkateswaran K."/>
        </authorList>
    </citation>
    <scope>NUCLEOTIDE SEQUENCE</scope>
    <source>
        <strain evidence="1">DBVPG 5303</strain>
    </source>
</reference>
<dbReference type="Proteomes" id="UP001234202">
    <property type="component" value="Unassembled WGS sequence"/>
</dbReference>
<evidence type="ECO:0000313" key="1">
    <source>
        <dbReference type="EMBL" id="KAJ9123547.1"/>
    </source>
</evidence>
<sequence length="545" mass="60586">MGSSKRAESDLTSVSSGLSTIPDEQVVTNGKGSKASKSKGSKPAKESKPTAKPKTKTSTEGTKGKKAVTGTKIAAGKDSAKPSKDMNKSKSNGKGKEKVVPEVEKVERKQKTYGLAPQDMIEYAEDEDIKADWQVPYVWAFIVKFCKEAVKGLCIVDDLEAGLQSMGPHDGVAEVLAALLKGVQGQNPDARQVTLPKHEPSADQLAISVKKLLESRLKSGSPLTVFDSYVYEVKSYVPKEQGEASVSVRKELDQYRDLEDTDILEDRRRRNPLIERGFWAVEWQVRLKILRQLVDWTHSLYSAKKQRPASTVYSCDIEGVKDGSKRHLYRIDPSYRVYAANKMYHMGAPLNVLTSNRAEYENLIAEYKASQKTLDQLQKSGKKNSVARRNAENNIKVGELLEQDLPKIEEAEADIARAKERYQKSQARKLRALAQLEASSFALTTRSRTRKVVNYNETQAEDDFEEQLPFEDHNAKRSSRSSTSSSFQAADSRGAKRDFEESESVQSDSSPPFSSRSDTRATKRARGNETDSRGEAGTEDASPEI</sequence>
<keyword evidence="2" id="KW-1185">Reference proteome</keyword>
<name>A0ACC2XHX1_9TREE</name>
<dbReference type="EMBL" id="JASBWV010000012">
    <property type="protein sequence ID" value="KAJ9123547.1"/>
    <property type="molecule type" value="Genomic_DNA"/>
</dbReference>
<gene>
    <name evidence="1" type="ORF">QFC24_003762</name>
</gene>
<organism evidence="1 2">
    <name type="scientific">Naganishia onofrii</name>
    <dbReference type="NCBI Taxonomy" id="1851511"/>
    <lineage>
        <taxon>Eukaryota</taxon>
        <taxon>Fungi</taxon>
        <taxon>Dikarya</taxon>
        <taxon>Basidiomycota</taxon>
        <taxon>Agaricomycotina</taxon>
        <taxon>Tremellomycetes</taxon>
        <taxon>Filobasidiales</taxon>
        <taxon>Filobasidiaceae</taxon>
        <taxon>Naganishia</taxon>
    </lineage>
</organism>
<protein>
    <submittedName>
        <fullName evidence="1">Uncharacterized protein</fullName>
    </submittedName>
</protein>
<proteinExistence type="predicted"/>
<accession>A0ACC2XHX1</accession>